<dbReference type="PANTHER" id="PTHR12461:SF105">
    <property type="entry name" value="HYPOXIA-INDUCIBLE FACTOR 1-ALPHA INHIBITOR"/>
    <property type="match status" value="1"/>
</dbReference>
<reference evidence="2 3" key="1">
    <citation type="submission" date="2015-05" db="EMBL/GenBank/DDBJ databases">
        <title>Genome sequencing and analysis of members of genus Stenotrophomonas.</title>
        <authorList>
            <person name="Patil P.P."/>
            <person name="Midha S."/>
            <person name="Patil P.B."/>
        </authorList>
    </citation>
    <scope>NUCLEOTIDE SEQUENCE [LARGE SCALE GENOMIC DNA]</scope>
    <source>
        <strain evidence="2 3">DSM 21858</strain>
    </source>
</reference>
<dbReference type="PATRIC" id="fig|344882.3.peg.2078"/>
<dbReference type="STRING" id="344882.ABB29_03735"/>
<dbReference type="PROSITE" id="PS51184">
    <property type="entry name" value="JMJC"/>
    <property type="match status" value="1"/>
</dbReference>
<gene>
    <name evidence="2" type="ORF">ABB29_03735</name>
</gene>
<dbReference type="RefSeq" id="WP_057657275.1">
    <property type="nucleotide sequence ID" value="NZ_LDJL01000004.1"/>
</dbReference>
<organism evidence="2 3">
    <name type="scientific">Pseudoxanthomonas dokdonensis</name>
    <dbReference type="NCBI Taxonomy" id="344882"/>
    <lineage>
        <taxon>Bacteria</taxon>
        <taxon>Pseudomonadati</taxon>
        <taxon>Pseudomonadota</taxon>
        <taxon>Gammaproteobacteria</taxon>
        <taxon>Lysobacterales</taxon>
        <taxon>Lysobacteraceae</taxon>
        <taxon>Pseudoxanthomonas</taxon>
    </lineage>
</organism>
<sequence>MDKLNCFDNDFERGHLDRRGSLFHHRLLGHPALSLENLAKVIPALPPAQVFHSSGLLDNSDNFDRAHLEHQAELGLEETLERLRHTDAYIMVRQPETADSFKPLLQELKADVQSLVREAGISGGIDEAMLYLFIASPNSVTPFHIDRYSTFLLQFRGSKQVTVYPPWDPRVVSDEDTEHFFAQTGRRPAWRPEVQSLGTRFEFSPGQALHIPFVAGHHVRNGSDDVSISLSIIFNTEQTRSLMRALALNHQCRKWMKRIGMAPRRVALDADGVALKSQLWGTAARVARRLR</sequence>
<evidence type="ECO:0000313" key="2">
    <source>
        <dbReference type="EMBL" id="KRG70953.1"/>
    </source>
</evidence>
<accession>A0A0R0CLP3</accession>
<comment type="caution">
    <text evidence="2">The sequence shown here is derived from an EMBL/GenBank/DDBJ whole genome shotgun (WGS) entry which is preliminary data.</text>
</comment>
<feature type="domain" description="JmjC" evidence="1">
    <location>
        <begin position="83"/>
        <end position="251"/>
    </location>
</feature>
<evidence type="ECO:0000259" key="1">
    <source>
        <dbReference type="PROSITE" id="PS51184"/>
    </source>
</evidence>
<dbReference type="AlphaFoldDB" id="A0A0R0CLP3"/>
<dbReference type="OrthoDB" id="3776825at2"/>
<dbReference type="SUPFAM" id="SSF51197">
    <property type="entry name" value="Clavaminate synthase-like"/>
    <property type="match status" value="1"/>
</dbReference>
<dbReference type="EMBL" id="LDJL01000004">
    <property type="protein sequence ID" value="KRG70953.1"/>
    <property type="molecule type" value="Genomic_DNA"/>
</dbReference>
<evidence type="ECO:0000313" key="3">
    <source>
        <dbReference type="Proteomes" id="UP000052052"/>
    </source>
</evidence>
<keyword evidence="3" id="KW-1185">Reference proteome</keyword>
<proteinExistence type="predicted"/>
<dbReference type="InterPro" id="IPR003347">
    <property type="entry name" value="JmjC_dom"/>
</dbReference>
<name>A0A0R0CLP3_9GAMM</name>
<dbReference type="Gene3D" id="2.60.120.650">
    <property type="entry name" value="Cupin"/>
    <property type="match status" value="1"/>
</dbReference>
<dbReference type="Pfam" id="PF13621">
    <property type="entry name" value="Cupin_8"/>
    <property type="match status" value="1"/>
</dbReference>
<dbReference type="Proteomes" id="UP000052052">
    <property type="component" value="Unassembled WGS sequence"/>
</dbReference>
<dbReference type="PANTHER" id="PTHR12461">
    <property type="entry name" value="HYPOXIA-INDUCIBLE FACTOR 1 ALPHA INHIBITOR-RELATED"/>
    <property type="match status" value="1"/>
</dbReference>
<protein>
    <recommendedName>
        <fullName evidence="1">JmjC domain-containing protein</fullName>
    </recommendedName>
</protein>
<dbReference type="InterPro" id="IPR041667">
    <property type="entry name" value="Cupin_8"/>
</dbReference>